<dbReference type="PANTHER" id="PTHR37703:SF2">
    <property type="entry name" value="RWP-RK DOMAIN-CONTAINING PROTEIN"/>
    <property type="match status" value="1"/>
</dbReference>
<dbReference type="EMBL" id="GGEC01089533">
    <property type="protein sequence ID" value="MBX70017.1"/>
    <property type="molecule type" value="Transcribed_RNA"/>
</dbReference>
<evidence type="ECO:0000313" key="1">
    <source>
        <dbReference type="EMBL" id="MBX70017.1"/>
    </source>
</evidence>
<reference evidence="1" key="1">
    <citation type="submission" date="2018-02" db="EMBL/GenBank/DDBJ databases">
        <title>Rhizophora mucronata_Transcriptome.</title>
        <authorList>
            <person name="Meera S.P."/>
            <person name="Sreeshan A."/>
            <person name="Augustine A."/>
        </authorList>
    </citation>
    <scope>NUCLEOTIDE SEQUENCE</scope>
    <source>
        <tissue evidence="1">Leaf</tissue>
    </source>
</reference>
<name>A0A2P2QSR8_RHIMU</name>
<sequence length="73" mass="7791">MGGFWGTRMVMEAVKKSESSGGSVDKGAVIKLTRKPNAKKLLRILRTEVFLKTCAEQMHPKPSGAGTDGAGDQ</sequence>
<dbReference type="AlphaFoldDB" id="A0A2P2QSR8"/>
<dbReference type="PANTHER" id="PTHR37703">
    <property type="entry name" value="RIBOSOMAL PROTEIN L31-RELATED"/>
    <property type="match status" value="1"/>
</dbReference>
<proteinExistence type="predicted"/>
<accession>A0A2P2QSR8</accession>
<organism evidence="1">
    <name type="scientific">Rhizophora mucronata</name>
    <name type="common">Asiatic mangrove</name>
    <dbReference type="NCBI Taxonomy" id="61149"/>
    <lineage>
        <taxon>Eukaryota</taxon>
        <taxon>Viridiplantae</taxon>
        <taxon>Streptophyta</taxon>
        <taxon>Embryophyta</taxon>
        <taxon>Tracheophyta</taxon>
        <taxon>Spermatophyta</taxon>
        <taxon>Magnoliopsida</taxon>
        <taxon>eudicotyledons</taxon>
        <taxon>Gunneridae</taxon>
        <taxon>Pentapetalae</taxon>
        <taxon>rosids</taxon>
        <taxon>fabids</taxon>
        <taxon>Malpighiales</taxon>
        <taxon>Rhizophoraceae</taxon>
        <taxon>Rhizophora</taxon>
    </lineage>
</organism>
<protein>
    <submittedName>
        <fullName evidence="1">Uncharacterized protein MANES_11G080000</fullName>
    </submittedName>
</protein>